<evidence type="ECO:0000256" key="1">
    <source>
        <dbReference type="SAM" id="MobiDB-lite"/>
    </source>
</evidence>
<dbReference type="Proteomes" id="UP001165060">
    <property type="component" value="Unassembled WGS sequence"/>
</dbReference>
<reference evidence="3 4" key="1">
    <citation type="journal article" date="2023" name="Commun. Biol.">
        <title>Genome analysis of Parmales, the sister group of diatoms, reveals the evolutionary specialization of diatoms from phago-mixotrophs to photoautotrophs.</title>
        <authorList>
            <person name="Ban H."/>
            <person name="Sato S."/>
            <person name="Yoshikawa S."/>
            <person name="Yamada K."/>
            <person name="Nakamura Y."/>
            <person name="Ichinomiya M."/>
            <person name="Sato N."/>
            <person name="Blanc-Mathieu R."/>
            <person name="Endo H."/>
            <person name="Kuwata A."/>
            <person name="Ogata H."/>
        </authorList>
    </citation>
    <scope>NUCLEOTIDE SEQUENCE [LARGE SCALE GENOMIC DNA]</scope>
</reference>
<feature type="transmembrane region" description="Helical" evidence="2">
    <location>
        <begin position="325"/>
        <end position="341"/>
    </location>
</feature>
<feature type="transmembrane region" description="Helical" evidence="2">
    <location>
        <begin position="290"/>
        <end position="313"/>
    </location>
</feature>
<accession>A0ABQ6N3S5</accession>
<evidence type="ECO:0008006" key="5">
    <source>
        <dbReference type="Google" id="ProtNLM"/>
    </source>
</evidence>
<feature type="transmembrane region" description="Helical" evidence="2">
    <location>
        <begin position="110"/>
        <end position="130"/>
    </location>
</feature>
<name>A0ABQ6N3S5_9STRA</name>
<protein>
    <recommendedName>
        <fullName evidence="5">Transmembrane protein</fullName>
    </recommendedName>
</protein>
<organism evidence="3 4">
    <name type="scientific">Tetraparma gracilis</name>
    <dbReference type="NCBI Taxonomy" id="2962635"/>
    <lineage>
        <taxon>Eukaryota</taxon>
        <taxon>Sar</taxon>
        <taxon>Stramenopiles</taxon>
        <taxon>Ochrophyta</taxon>
        <taxon>Bolidophyceae</taxon>
        <taxon>Parmales</taxon>
        <taxon>Triparmaceae</taxon>
        <taxon>Tetraparma</taxon>
    </lineage>
</organism>
<feature type="transmembrane region" description="Helical" evidence="2">
    <location>
        <begin position="164"/>
        <end position="186"/>
    </location>
</feature>
<feature type="transmembrane region" description="Helical" evidence="2">
    <location>
        <begin position="53"/>
        <end position="72"/>
    </location>
</feature>
<proteinExistence type="predicted"/>
<feature type="region of interest" description="Disordered" evidence="1">
    <location>
        <begin position="388"/>
        <end position="412"/>
    </location>
</feature>
<feature type="compositionally biased region" description="Acidic residues" evidence="1">
    <location>
        <begin position="388"/>
        <end position="399"/>
    </location>
</feature>
<keyword evidence="2" id="KW-1133">Transmembrane helix</keyword>
<feature type="transmembrane region" description="Helical" evidence="2">
    <location>
        <begin position="79"/>
        <end position="98"/>
    </location>
</feature>
<feature type="transmembrane region" description="Helical" evidence="2">
    <location>
        <begin position="15"/>
        <end position="33"/>
    </location>
</feature>
<dbReference type="EMBL" id="BRYB01002056">
    <property type="protein sequence ID" value="GMI38918.1"/>
    <property type="molecule type" value="Genomic_DNA"/>
</dbReference>
<feature type="transmembrane region" description="Helical" evidence="2">
    <location>
        <begin position="353"/>
        <end position="370"/>
    </location>
</feature>
<evidence type="ECO:0000313" key="3">
    <source>
        <dbReference type="EMBL" id="GMI38918.1"/>
    </source>
</evidence>
<dbReference type="InterPro" id="IPR010640">
    <property type="entry name" value="Low_temperature_requirement_A"/>
</dbReference>
<keyword evidence="4" id="KW-1185">Reference proteome</keyword>
<comment type="caution">
    <text evidence="3">The sequence shown here is derived from an EMBL/GenBank/DDBJ whole genome shotgun (WGS) entry which is preliminary data.</text>
</comment>
<keyword evidence="2" id="KW-0812">Transmembrane</keyword>
<evidence type="ECO:0000313" key="4">
    <source>
        <dbReference type="Proteomes" id="UP001165060"/>
    </source>
</evidence>
<evidence type="ECO:0000256" key="2">
    <source>
        <dbReference type="SAM" id="Phobius"/>
    </source>
</evidence>
<sequence length="422" mass="46409">MGTAAFLNKYEAKDAVFVLFFFGNIVMMTLVGISTESCGTAVDGVRSNCHEFAWAYCGARAWLILFELYTLVHNPKYRLSLLLGMGPNIVSCLMWLVSGFIAQNSDESSVGVWASLWWIAILVDALRLSIPMFSRKVKYLVHNMLIPRKFLPNDLSLMVERHELFTVICIGELVTAALAGSSNATADAHRRALGEDDHGDEHQYPNKYLLVFLIVTMAALVKVLYFDTTEHPQPSGNNCSTRHHALTVGAYNGVTWVLLHLPLSGCIVLLGSVLEPLTLHGLLTQRAQNVAVICLVGIAGCVSVFDLLHSGGGVQLRRVSKQRRALVHLGFVVLMLVWPHVNDDWENQPLGFLFGLDAMLLVNTAFTIWAQRPLKRLRDGGAAAEKELEDGIAEEQAEGEAERGTIDGEGEEDIRAQGALVV</sequence>
<keyword evidence="2" id="KW-0472">Membrane</keyword>
<gene>
    <name evidence="3" type="ORF">TeGR_g7737</name>
</gene>
<feature type="transmembrane region" description="Helical" evidence="2">
    <location>
        <begin position="206"/>
        <end position="225"/>
    </location>
</feature>
<dbReference type="Pfam" id="PF06772">
    <property type="entry name" value="LtrA"/>
    <property type="match status" value="1"/>
</dbReference>
<feature type="transmembrane region" description="Helical" evidence="2">
    <location>
        <begin position="246"/>
        <end position="270"/>
    </location>
</feature>